<gene>
    <name evidence="1" type="ORF">LCGC14_2644710</name>
</gene>
<comment type="caution">
    <text evidence="1">The sequence shown here is derived from an EMBL/GenBank/DDBJ whole genome shotgun (WGS) entry which is preliminary data.</text>
</comment>
<dbReference type="AlphaFoldDB" id="A0A0F9AIV5"/>
<proteinExistence type="predicted"/>
<sequence>MYEMLFTVVAVMLNQADEQLMRAALKALEEVLPYAGA</sequence>
<organism evidence="1">
    <name type="scientific">marine sediment metagenome</name>
    <dbReference type="NCBI Taxonomy" id="412755"/>
    <lineage>
        <taxon>unclassified sequences</taxon>
        <taxon>metagenomes</taxon>
        <taxon>ecological metagenomes</taxon>
    </lineage>
</organism>
<reference evidence="1" key="1">
    <citation type="journal article" date="2015" name="Nature">
        <title>Complex archaea that bridge the gap between prokaryotes and eukaryotes.</title>
        <authorList>
            <person name="Spang A."/>
            <person name="Saw J.H."/>
            <person name="Jorgensen S.L."/>
            <person name="Zaremba-Niedzwiedzka K."/>
            <person name="Martijn J."/>
            <person name="Lind A.E."/>
            <person name="van Eijk R."/>
            <person name="Schleper C."/>
            <person name="Guy L."/>
            <person name="Ettema T.J."/>
        </authorList>
    </citation>
    <scope>NUCLEOTIDE SEQUENCE</scope>
</reference>
<protein>
    <submittedName>
        <fullName evidence="1">Uncharacterized protein</fullName>
    </submittedName>
</protein>
<evidence type="ECO:0000313" key="1">
    <source>
        <dbReference type="EMBL" id="KKK98245.1"/>
    </source>
</evidence>
<name>A0A0F9AIV5_9ZZZZ</name>
<feature type="non-terminal residue" evidence="1">
    <location>
        <position position="37"/>
    </location>
</feature>
<dbReference type="EMBL" id="LAZR01045703">
    <property type="protein sequence ID" value="KKK98245.1"/>
    <property type="molecule type" value="Genomic_DNA"/>
</dbReference>
<accession>A0A0F9AIV5</accession>